<name>A0A7X5KMR7_9FIRM</name>
<dbReference type="InterPro" id="IPR055438">
    <property type="entry name" value="AstE_AspA_cat"/>
</dbReference>
<dbReference type="GO" id="GO:0016788">
    <property type="term" value="F:hydrolase activity, acting on ester bonds"/>
    <property type="evidence" value="ECO:0007669"/>
    <property type="project" value="InterPro"/>
</dbReference>
<dbReference type="Pfam" id="PF24827">
    <property type="entry name" value="AstE_AspA_cat"/>
    <property type="match status" value="1"/>
</dbReference>
<dbReference type="Gene3D" id="3.40.630.10">
    <property type="entry name" value="Zn peptidases"/>
    <property type="match status" value="1"/>
</dbReference>
<keyword evidence="4" id="KW-0862">Zinc</keyword>
<accession>A0A7X5KMR7</accession>
<sequence length="311" mass="34746">MIKETVFELASPYRNDLRVTGYSFGKGAKAACIVGAMRGNEVQQLYVCSQLVQTLGDLEKRGAITGNNRILVIPSINHQAMNVGKRFWASDDSDINRLFPGDSQGETTQRIAAGILDQVQGYSYGIQLASFYMPGDFIPHVRLMDTGHQNASLGTLFGLGYVLLRTPRPYDTTTLNYNWQLQNTHAFSIYTNETDRIDPHSAKEAVASILRFLTRMGILKYHSHGGYISHILKETDLHTVTSGTSGIFRRMVGPGDEARYGDVLAEVIHPYEGHVIHRIFSPTDGLVFFAHRNPLVMENEGVFKLIKRLHS</sequence>
<gene>
    <name evidence="6" type="ORF">GXN74_10905</name>
</gene>
<dbReference type="GO" id="GO:0046872">
    <property type="term" value="F:metal ion binding"/>
    <property type="evidence" value="ECO:0007669"/>
    <property type="project" value="UniProtKB-KW"/>
</dbReference>
<keyword evidence="2" id="KW-0479">Metal-binding</keyword>
<comment type="caution">
    <text evidence="6">The sequence shown here is derived from an EMBL/GenBank/DDBJ whole genome shotgun (WGS) entry which is preliminary data.</text>
</comment>
<reference evidence="6 7" key="1">
    <citation type="submission" date="2020-01" db="EMBL/GenBank/DDBJ databases">
        <title>Anaeroalcalibacter tamaniensis gen. nov., sp. nov., moderately halophilic strictly anaerobic fermenter bacterium from mud volcano of Taman peninsula.</title>
        <authorList>
            <person name="Frolova A."/>
            <person name="Merkel A.Y."/>
            <person name="Slobodkin A.I."/>
        </authorList>
    </citation>
    <scope>NUCLEOTIDE SEQUENCE [LARGE SCALE GENOMIC DNA]</scope>
    <source>
        <strain evidence="6 7">F-3ap</strain>
    </source>
</reference>
<protein>
    <submittedName>
        <fullName evidence="6">Succinylglutamate desuccinylase</fullName>
    </submittedName>
</protein>
<dbReference type="RefSeq" id="WP_162370975.1">
    <property type="nucleotide sequence ID" value="NZ_JAAEEH010000032.1"/>
</dbReference>
<keyword evidence="3" id="KW-0378">Hydrolase</keyword>
<evidence type="ECO:0000313" key="6">
    <source>
        <dbReference type="EMBL" id="NDL68251.1"/>
    </source>
</evidence>
<evidence type="ECO:0000256" key="1">
    <source>
        <dbReference type="ARBA" id="ARBA00001947"/>
    </source>
</evidence>
<dbReference type="Proteomes" id="UP000461585">
    <property type="component" value="Unassembled WGS sequence"/>
</dbReference>
<organism evidence="6 7">
    <name type="scientific">Anaerotalea alkaliphila</name>
    <dbReference type="NCBI Taxonomy" id="2662126"/>
    <lineage>
        <taxon>Bacteria</taxon>
        <taxon>Bacillati</taxon>
        <taxon>Bacillota</taxon>
        <taxon>Clostridia</taxon>
        <taxon>Eubacteriales</taxon>
        <taxon>Anaerotalea</taxon>
    </lineage>
</organism>
<evidence type="ECO:0000256" key="2">
    <source>
        <dbReference type="ARBA" id="ARBA00022723"/>
    </source>
</evidence>
<evidence type="ECO:0000313" key="7">
    <source>
        <dbReference type="Proteomes" id="UP000461585"/>
    </source>
</evidence>
<comment type="cofactor">
    <cofactor evidence="1">
        <name>Zn(2+)</name>
        <dbReference type="ChEBI" id="CHEBI:29105"/>
    </cofactor>
</comment>
<dbReference type="CDD" id="cd06253">
    <property type="entry name" value="M14_ASTE_ASPA-like"/>
    <property type="match status" value="1"/>
</dbReference>
<evidence type="ECO:0000256" key="3">
    <source>
        <dbReference type="ARBA" id="ARBA00022801"/>
    </source>
</evidence>
<dbReference type="EMBL" id="JAAEEH010000032">
    <property type="protein sequence ID" value="NDL68251.1"/>
    <property type="molecule type" value="Genomic_DNA"/>
</dbReference>
<dbReference type="PANTHER" id="PTHR37326">
    <property type="entry name" value="BLL3975 PROTEIN"/>
    <property type="match status" value="1"/>
</dbReference>
<dbReference type="PANTHER" id="PTHR37326:SF1">
    <property type="entry name" value="BLL3975 PROTEIN"/>
    <property type="match status" value="1"/>
</dbReference>
<evidence type="ECO:0000256" key="4">
    <source>
        <dbReference type="ARBA" id="ARBA00022833"/>
    </source>
</evidence>
<keyword evidence="7" id="KW-1185">Reference proteome</keyword>
<proteinExistence type="predicted"/>
<dbReference type="AlphaFoldDB" id="A0A7X5KMR7"/>
<evidence type="ECO:0000259" key="5">
    <source>
        <dbReference type="Pfam" id="PF24827"/>
    </source>
</evidence>
<dbReference type="InterPro" id="IPR053138">
    <property type="entry name" value="N-alpha-Ac-DABA_deacetylase"/>
</dbReference>
<feature type="domain" description="Succinylglutamate desuccinylase/Aspartoacylase catalytic" evidence="5">
    <location>
        <begin position="29"/>
        <end position="112"/>
    </location>
</feature>
<dbReference type="SUPFAM" id="SSF53187">
    <property type="entry name" value="Zn-dependent exopeptidases"/>
    <property type="match status" value="1"/>
</dbReference>